<dbReference type="InterPro" id="IPR005375">
    <property type="entry name" value="UFM1"/>
</dbReference>
<accession>A0AA86Q247</accession>
<dbReference type="AlphaFoldDB" id="A0AA86Q247"/>
<evidence type="ECO:0000313" key="7">
    <source>
        <dbReference type="Proteomes" id="UP001642409"/>
    </source>
</evidence>
<dbReference type="EMBL" id="CAXDID020000509">
    <property type="protein sequence ID" value="CAL6098439.1"/>
    <property type="molecule type" value="Genomic_DNA"/>
</dbReference>
<reference evidence="6 7" key="2">
    <citation type="submission" date="2024-07" db="EMBL/GenBank/DDBJ databases">
        <authorList>
            <person name="Akdeniz Z."/>
        </authorList>
    </citation>
    <scope>NUCLEOTIDE SEQUENCE [LARGE SCALE GENOMIC DNA]</scope>
</reference>
<name>A0AA86Q247_9EUKA</name>
<dbReference type="InterPro" id="IPR029071">
    <property type="entry name" value="Ubiquitin-like_domsf"/>
</dbReference>
<keyword evidence="4" id="KW-0833">Ubl conjugation pathway</keyword>
<dbReference type="Proteomes" id="UP001642409">
    <property type="component" value="Unassembled WGS sequence"/>
</dbReference>
<evidence type="ECO:0000256" key="2">
    <source>
        <dbReference type="ARBA" id="ARBA00015319"/>
    </source>
</evidence>
<evidence type="ECO:0000256" key="4">
    <source>
        <dbReference type="ARBA" id="ARBA00022786"/>
    </source>
</evidence>
<dbReference type="SUPFAM" id="SSF54236">
    <property type="entry name" value="Ubiquitin-like"/>
    <property type="match status" value="1"/>
</dbReference>
<gene>
    <name evidence="5" type="ORF">HINF_LOCUS31479</name>
    <name evidence="6" type="ORF">HINF_LOCUS69607</name>
</gene>
<dbReference type="Gene3D" id="3.10.20.90">
    <property type="entry name" value="Phosphatidylinositol 3-kinase Catalytic Subunit, Chain A, domain 1"/>
    <property type="match status" value="1"/>
</dbReference>
<proteinExistence type="inferred from homology"/>
<keyword evidence="3" id="KW-1017">Isopeptide bond</keyword>
<protein>
    <recommendedName>
        <fullName evidence="2">Ubiquitin-fold modifier 1</fullName>
    </recommendedName>
</protein>
<evidence type="ECO:0000256" key="1">
    <source>
        <dbReference type="ARBA" id="ARBA00010230"/>
    </source>
</evidence>
<comment type="similarity">
    <text evidence="1">Belongs to the UFM1 family.</text>
</comment>
<sequence>MQLQQEIPVSEELKQSYIKSLDLIDFTITRAFDPVRQYKIISVPTTMKYEVFIKTVSKDFSIDEMNVILLDMSGDQIISCQTVNDLQRRYGEEFQVSAYQHAVQYVRE</sequence>
<evidence type="ECO:0000313" key="5">
    <source>
        <dbReference type="EMBL" id="CAI9943834.1"/>
    </source>
</evidence>
<dbReference type="Pfam" id="PF03671">
    <property type="entry name" value="Ufm1"/>
    <property type="match status" value="1"/>
</dbReference>
<keyword evidence="7" id="KW-1185">Reference proteome</keyword>
<dbReference type="EMBL" id="CATOUU010000719">
    <property type="protein sequence ID" value="CAI9943834.1"/>
    <property type="molecule type" value="Genomic_DNA"/>
</dbReference>
<organism evidence="5">
    <name type="scientific">Hexamita inflata</name>
    <dbReference type="NCBI Taxonomy" id="28002"/>
    <lineage>
        <taxon>Eukaryota</taxon>
        <taxon>Metamonada</taxon>
        <taxon>Diplomonadida</taxon>
        <taxon>Hexamitidae</taxon>
        <taxon>Hexamitinae</taxon>
        <taxon>Hexamita</taxon>
    </lineage>
</organism>
<comment type="caution">
    <text evidence="5">The sequence shown here is derived from an EMBL/GenBank/DDBJ whole genome shotgun (WGS) entry which is preliminary data.</text>
</comment>
<reference evidence="5" key="1">
    <citation type="submission" date="2023-06" db="EMBL/GenBank/DDBJ databases">
        <authorList>
            <person name="Kurt Z."/>
        </authorList>
    </citation>
    <scope>NUCLEOTIDE SEQUENCE</scope>
</reference>
<evidence type="ECO:0000256" key="3">
    <source>
        <dbReference type="ARBA" id="ARBA00022499"/>
    </source>
</evidence>
<evidence type="ECO:0000313" key="6">
    <source>
        <dbReference type="EMBL" id="CAL6098439.1"/>
    </source>
</evidence>
<dbReference type="GO" id="GO:0071569">
    <property type="term" value="P:protein ufmylation"/>
    <property type="evidence" value="ECO:0007669"/>
    <property type="project" value="InterPro"/>
</dbReference>